<dbReference type="AlphaFoldDB" id="A0A7J8LJF1"/>
<evidence type="ECO:0000313" key="2">
    <source>
        <dbReference type="EMBL" id="MBA0552557.1"/>
    </source>
</evidence>
<comment type="caution">
    <text evidence="2">The sequence shown here is derived from an EMBL/GenBank/DDBJ whole genome shotgun (WGS) entry which is preliminary data.</text>
</comment>
<dbReference type="Proteomes" id="UP000593572">
    <property type="component" value="Unassembled WGS sequence"/>
</dbReference>
<feature type="domain" description="RNase H type-1" evidence="1">
    <location>
        <begin position="2"/>
        <end position="62"/>
    </location>
</feature>
<keyword evidence="3" id="KW-1185">Reference proteome</keyword>
<dbReference type="InterPro" id="IPR036397">
    <property type="entry name" value="RNaseH_sf"/>
</dbReference>
<dbReference type="GO" id="GO:0004523">
    <property type="term" value="F:RNA-DNA hybrid ribonuclease activity"/>
    <property type="evidence" value="ECO:0007669"/>
    <property type="project" value="InterPro"/>
</dbReference>
<accession>A0A7J8LJF1</accession>
<evidence type="ECO:0000313" key="3">
    <source>
        <dbReference type="Proteomes" id="UP000593572"/>
    </source>
</evidence>
<name>A0A7J8LJF1_9ROSI</name>
<gene>
    <name evidence="2" type="ORF">Golob_023357</name>
</gene>
<dbReference type="GO" id="GO:0003676">
    <property type="term" value="F:nucleic acid binding"/>
    <property type="evidence" value="ECO:0007669"/>
    <property type="project" value="InterPro"/>
</dbReference>
<dbReference type="Gene3D" id="3.30.420.10">
    <property type="entry name" value="Ribonuclease H-like superfamily/Ribonuclease H"/>
    <property type="match status" value="1"/>
</dbReference>
<reference evidence="2 3" key="1">
    <citation type="journal article" date="2019" name="Genome Biol. Evol.">
        <title>Insights into the evolution of the New World diploid cottons (Gossypium, subgenus Houzingenia) based on genome sequencing.</title>
        <authorList>
            <person name="Grover C.E."/>
            <person name="Arick M.A. 2nd"/>
            <person name="Thrash A."/>
            <person name="Conover J.L."/>
            <person name="Sanders W.S."/>
            <person name="Peterson D.G."/>
            <person name="Frelichowski J.E."/>
            <person name="Scheffler J.A."/>
            <person name="Scheffler B.E."/>
            <person name="Wendel J.F."/>
        </authorList>
    </citation>
    <scope>NUCLEOTIDE SEQUENCE [LARGE SCALE GENOMIC DNA]</scope>
    <source>
        <strain evidence="2">157</strain>
        <tissue evidence="2">Leaf</tissue>
    </source>
</reference>
<evidence type="ECO:0000259" key="1">
    <source>
        <dbReference type="Pfam" id="PF13456"/>
    </source>
</evidence>
<dbReference type="EMBL" id="JABEZX010000003">
    <property type="protein sequence ID" value="MBA0552557.1"/>
    <property type="molecule type" value="Genomic_DNA"/>
</dbReference>
<protein>
    <recommendedName>
        <fullName evidence="1">RNase H type-1 domain-containing protein</fullName>
    </recommendedName>
</protein>
<dbReference type="InterPro" id="IPR002156">
    <property type="entry name" value="RNaseH_domain"/>
</dbReference>
<sequence>MSIIVEGDSRSVIRKINNHEQDFSDISALTWSAKEITKEFQSCAFHFIGRSRNKTAHAMAQKGLGRGEDGYWVEDAPALVEAAAVEDCRLHEPP</sequence>
<proteinExistence type="predicted"/>
<organism evidence="2 3">
    <name type="scientific">Gossypium lobatum</name>
    <dbReference type="NCBI Taxonomy" id="34289"/>
    <lineage>
        <taxon>Eukaryota</taxon>
        <taxon>Viridiplantae</taxon>
        <taxon>Streptophyta</taxon>
        <taxon>Embryophyta</taxon>
        <taxon>Tracheophyta</taxon>
        <taxon>Spermatophyta</taxon>
        <taxon>Magnoliopsida</taxon>
        <taxon>eudicotyledons</taxon>
        <taxon>Gunneridae</taxon>
        <taxon>Pentapetalae</taxon>
        <taxon>rosids</taxon>
        <taxon>malvids</taxon>
        <taxon>Malvales</taxon>
        <taxon>Malvaceae</taxon>
        <taxon>Malvoideae</taxon>
        <taxon>Gossypium</taxon>
    </lineage>
</organism>
<dbReference type="Pfam" id="PF13456">
    <property type="entry name" value="RVT_3"/>
    <property type="match status" value="1"/>
</dbReference>